<evidence type="ECO:0000313" key="10">
    <source>
        <dbReference type="Proteomes" id="UP000198582"/>
    </source>
</evidence>
<keyword evidence="6 9" id="KW-0067">ATP-binding</keyword>
<dbReference type="Pfam" id="PF08352">
    <property type="entry name" value="oligo_HPY"/>
    <property type="match status" value="1"/>
</dbReference>
<dbReference type="AlphaFoldDB" id="A0A1H8YLR5"/>
<dbReference type="OrthoDB" id="3327300at2"/>
<reference evidence="9 10" key="1">
    <citation type="submission" date="2016-10" db="EMBL/GenBank/DDBJ databases">
        <authorList>
            <person name="de Groot N.N."/>
        </authorList>
    </citation>
    <scope>NUCLEOTIDE SEQUENCE [LARGE SCALE GENOMIC DNA]</scope>
    <source>
        <strain evidence="9 10">DSM 44993</strain>
    </source>
</reference>
<dbReference type="Pfam" id="PF00005">
    <property type="entry name" value="ABC_tran"/>
    <property type="match status" value="1"/>
</dbReference>
<comment type="similarity">
    <text evidence="2">Belongs to the ABC transporter superfamily.</text>
</comment>
<evidence type="ECO:0000256" key="6">
    <source>
        <dbReference type="ARBA" id="ARBA00022840"/>
    </source>
</evidence>
<dbReference type="PANTHER" id="PTHR43297:SF2">
    <property type="entry name" value="DIPEPTIDE TRANSPORT ATP-BINDING PROTEIN DPPD"/>
    <property type="match status" value="1"/>
</dbReference>
<dbReference type="InterPro" id="IPR013563">
    <property type="entry name" value="Oligopep_ABC_C"/>
</dbReference>
<name>A0A1H8YLR5_9PSEU</name>
<dbReference type="GO" id="GO:0015833">
    <property type="term" value="P:peptide transport"/>
    <property type="evidence" value="ECO:0007669"/>
    <property type="project" value="InterPro"/>
</dbReference>
<dbReference type="RefSeq" id="WP_091627502.1">
    <property type="nucleotide sequence ID" value="NZ_FOEF01000024.1"/>
</dbReference>
<keyword evidence="7" id="KW-0472">Membrane</keyword>
<proteinExistence type="inferred from homology"/>
<dbReference type="Gene3D" id="3.40.50.300">
    <property type="entry name" value="P-loop containing nucleotide triphosphate hydrolases"/>
    <property type="match status" value="1"/>
</dbReference>
<dbReference type="Proteomes" id="UP000198582">
    <property type="component" value="Unassembled WGS sequence"/>
</dbReference>
<keyword evidence="3" id="KW-0813">Transport</keyword>
<evidence type="ECO:0000256" key="3">
    <source>
        <dbReference type="ARBA" id="ARBA00022448"/>
    </source>
</evidence>
<evidence type="ECO:0000256" key="2">
    <source>
        <dbReference type="ARBA" id="ARBA00005417"/>
    </source>
</evidence>
<dbReference type="SUPFAM" id="SSF52540">
    <property type="entry name" value="P-loop containing nucleoside triphosphate hydrolases"/>
    <property type="match status" value="1"/>
</dbReference>
<dbReference type="InterPro" id="IPR050388">
    <property type="entry name" value="ABC_Ni/Peptide_Import"/>
</dbReference>
<dbReference type="FunFam" id="3.40.50.300:FF:000016">
    <property type="entry name" value="Oligopeptide ABC transporter ATP-binding component"/>
    <property type="match status" value="1"/>
</dbReference>
<protein>
    <submittedName>
        <fullName evidence="9">Peptide/nickel transport system ATP-binding protein</fullName>
    </submittedName>
</protein>
<dbReference type="InterPro" id="IPR003439">
    <property type="entry name" value="ABC_transporter-like_ATP-bd"/>
</dbReference>
<feature type="domain" description="ABC transporter" evidence="8">
    <location>
        <begin position="4"/>
        <end position="254"/>
    </location>
</feature>
<dbReference type="CDD" id="cd03257">
    <property type="entry name" value="ABC_NikE_OppD_transporters"/>
    <property type="match status" value="1"/>
</dbReference>
<dbReference type="PROSITE" id="PS00211">
    <property type="entry name" value="ABC_TRANSPORTER_1"/>
    <property type="match status" value="1"/>
</dbReference>
<evidence type="ECO:0000313" key="9">
    <source>
        <dbReference type="EMBL" id="SEP53125.1"/>
    </source>
</evidence>
<dbReference type="STRING" id="394193.SAMN04489732_12496"/>
<evidence type="ECO:0000256" key="7">
    <source>
        <dbReference type="ARBA" id="ARBA00023136"/>
    </source>
</evidence>
<dbReference type="GO" id="GO:0005886">
    <property type="term" value="C:plasma membrane"/>
    <property type="evidence" value="ECO:0007669"/>
    <property type="project" value="UniProtKB-SubCell"/>
</dbReference>
<dbReference type="InterPro" id="IPR027417">
    <property type="entry name" value="P-loop_NTPase"/>
</dbReference>
<evidence type="ECO:0000256" key="5">
    <source>
        <dbReference type="ARBA" id="ARBA00022741"/>
    </source>
</evidence>
<comment type="subcellular location">
    <subcellularLocation>
        <location evidence="1">Cell membrane</location>
        <topology evidence="1">Peripheral membrane protein</topology>
    </subcellularLocation>
</comment>
<dbReference type="NCBIfam" id="TIGR01727">
    <property type="entry name" value="oligo_HPY"/>
    <property type="match status" value="1"/>
</dbReference>
<dbReference type="GO" id="GO:0016887">
    <property type="term" value="F:ATP hydrolysis activity"/>
    <property type="evidence" value="ECO:0007669"/>
    <property type="project" value="InterPro"/>
</dbReference>
<keyword evidence="5" id="KW-0547">Nucleotide-binding</keyword>
<dbReference type="SMART" id="SM00382">
    <property type="entry name" value="AAA"/>
    <property type="match status" value="1"/>
</dbReference>
<dbReference type="EMBL" id="FOEF01000024">
    <property type="protein sequence ID" value="SEP53125.1"/>
    <property type="molecule type" value="Genomic_DNA"/>
</dbReference>
<keyword evidence="10" id="KW-1185">Reference proteome</keyword>
<dbReference type="InterPro" id="IPR017871">
    <property type="entry name" value="ABC_transporter-like_CS"/>
</dbReference>
<sequence>MTLLEVDDLTVRFPTDDGLVTAVTGLSFRVEPGQTLGIVGESGSGKSITSMAVLGILPRRARVTGSIRFQGRELLGLSEGQLRPLRGNRIAMVFQDALTALNPVRTVGEQIAEAIRVHDARPRRAELRRRSVELLDVVGIPSPATRAGQYPHELSGGMRQRVMIAMSIANEPELLIADEPTTALDVTVQAQIMDVIERIQDRTDAAILLITHDLGVVAGVADRVLVMYAGAKVEEGPVEPIFYETAHPYTQGLLASLPRLDRRERGELYRIPGQPPSPRHRPEGCAFHPRCRHAQPGRCDTGVPVPSAVGAAHTAACLRLGEFEGAGA</sequence>
<dbReference type="PANTHER" id="PTHR43297">
    <property type="entry name" value="OLIGOPEPTIDE TRANSPORT ATP-BINDING PROTEIN APPD"/>
    <property type="match status" value="1"/>
</dbReference>
<dbReference type="InterPro" id="IPR003593">
    <property type="entry name" value="AAA+_ATPase"/>
</dbReference>
<keyword evidence="4" id="KW-1003">Cell membrane</keyword>
<evidence type="ECO:0000256" key="1">
    <source>
        <dbReference type="ARBA" id="ARBA00004202"/>
    </source>
</evidence>
<gene>
    <name evidence="9" type="ORF">SAMN04489732_12496</name>
</gene>
<dbReference type="GO" id="GO:0005524">
    <property type="term" value="F:ATP binding"/>
    <property type="evidence" value="ECO:0007669"/>
    <property type="project" value="UniProtKB-KW"/>
</dbReference>
<evidence type="ECO:0000259" key="8">
    <source>
        <dbReference type="PROSITE" id="PS50893"/>
    </source>
</evidence>
<dbReference type="PROSITE" id="PS50893">
    <property type="entry name" value="ABC_TRANSPORTER_2"/>
    <property type="match status" value="1"/>
</dbReference>
<evidence type="ECO:0000256" key="4">
    <source>
        <dbReference type="ARBA" id="ARBA00022475"/>
    </source>
</evidence>
<accession>A0A1H8YLR5</accession>
<organism evidence="9 10">
    <name type="scientific">Amycolatopsis saalfeldensis</name>
    <dbReference type="NCBI Taxonomy" id="394193"/>
    <lineage>
        <taxon>Bacteria</taxon>
        <taxon>Bacillati</taxon>
        <taxon>Actinomycetota</taxon>
        <taxon>Actinomycetes</taxon>
        <taxon>Pseudonocardiales</taxon>
        <taxon>Pseudonocardiaceae</taxon>
        <taxon>Amycolatopsis</taxon>
    </lineage>
</organism>